<dbReference type="InterPro" id="IPR027417">
    <property type="entry name" value="P-loop_NTPase"/>
</dbReference>
<dbReference type="Proteomes" id="UP001523565">
    <property type="component" value="Unassembled WGS sequence"/>
</dbReference>
<dbReference type="PANTHER" id="PTHR11070:SF2">
    <property type="entry name" value="ATP-DEPENDENT DNA HELICASE SRS2"/>
    <property type="match status" value="1"/>
</dbReference>
<accession>A0ABT1EHT0</accession>
<proteinExistence type="predicted"/>
<evidence type="ECO:0000313" key="7">
    <source>
        <dbReference type="EMBL" id="MCP1110258.1"/>
    </source>
</evidence>
<gene>
    <name evidence="7" type="ORF">NK118_08345</name>
</gene>
<dbReference type="PROSITE" id="PS51198">
    <property type="entry name" value="UVRD_HELICASE_ATP_BIND"/>
    <property type="match status" value="1"/>
</dbReference>
<keyword evidence="8" id="KW-1185">Reference proteome</keyword>
<keyword evidence="4 5" id="KW-0067">ATP-binding</keyword>
<sequence length="620" mass="70536">MSKSICDEEQLLDDHVDDHVDEEIKKCFSEENPRSFFMFAGAGSGKTRSLINALSFLDKEKGAVLSANAKQIAVITYTNVACEEISRRLRYKPIFAVSTIHSFLWELVKSYQKDIKEWVIYSLTEEIAKIEDKQSKGRGGIAAEKRLADIKRKKDRLFKLKNVKRFSYNPNGENVGYDSLNHSEVIKMGAEFIATEDTMQKILTGKYPILLIDESQDTKKELIDALFIVYEKHKSTFQVGMFGDTMQRIYTDGKDDLSNCIPEEWEKPEKIMNHRSAIRIVELANTVRGTIDGQRQKARSDASKGTVRLFIALPSSDKEEVERRVAKIMAEETGDASWHNESEYKSLILEHHMAASRFGFNSLYEPLNSSGYFDTSLRDGSISELSFLAKVISPLVIAYQSSNDFEVSRIVRRHSPLLNKKTFAAEREDQTILLQKAENAVQELMTLWENESIPSCLNILKSIKETGLFELDKRVDDILAEFIEGESAKITALRKALEVPFDELERYYSYATDNTQFATHQGVKGLEFPRVMVILDDTEARGFLFSYEKVFGAKEKTDTDKKNEREGKDTSIMRTTRLLYVACTRAQESLAVVAYTNDIEAVSSTAISNNWFVEGEIMSI</sequence>
<dbReference type="Gene3D" id="3.40.50.300">
    <property type="entry name" value="P-loop containing nucleotide triphosphate hydrolases"/>
    <property type="match status" value="2"/>
</dbReference>
<dbReference type="PANTHER" id="PTHR11070">
    <property type="entry name" value="UVRD / RECB / PCRA DNA HELICASE FAMILY MEMBER"/>
    <property type="match status" value="1"/>
</dbReference>
<evidence type="ECO:0000256" key="4">
    <source>
        <dbReference type="ARBA" id="ARBA00022840"/>
    </source>
</evidence>
<keyword evidence="1 5" id="KW-0547">Nucleotide-binding</keyword>
<organism evidence="7 8">
    <name type="scientific">Ohessyouella blattaphilus</name>
    <dbReference type="NCBI Taxonomy" id="2949333"/>
    <lineage>
        <taxon>Bacteria</taxon>
        <taxon>Bacillati</taxon>
        <taxon>Bacillota</taxon>
        <taxon>Clostridia</taxon>
        <taxon>Lachnospirales</taxon>
        <taxon>Lachnospiraceae</taxon>
        <taxon>Ohessyouella</taxon>
    </lineage>
</organism>
<feature type="binding site" evidence="5">
    <location>
        <begin position="40"/>
        <end position="47"/>
    </location>
    <ligand>
        <name>ATP</name>
        <dbReference type="ChEBI" id="CHEBI:30616"/>
    </ligand>
</feature>
<dbReference type="EMBL" id="JAMZFV010000011">
    <property type="protein sequence ID" value="MCP1110258.1"/>
    <property type="molecule type" value="Genomic_DNA"/>
</dbReference>
<dbReference type="SUPFAM" id="SSF52540">
    <property type="entry name" value="P-loop containing nucleoside triphosphate hydrolases"/>
    <property type="match status" value="1"/>
</dbReference>
<dbReference type="InterPro" id="IPR000212">
    <property type="entry name" value="DNA_helicase_UvrD/REP"/>
</dbReference>
<evidence type="ECO:0000256" key="1">
    <source>
        <dbReference type="ARBA" id="ARBA00022741"/>
    </source>
</evidence>
<evidence type="ECO:0000259" key="6">
    <source>
        <dbReference type="PROSITE" id="PS51198"/>
    </source>
</evidence>
<evidence type="ECO:0000256" key="2">
    <source>
        <dbReference type="ARBA" id="ARBA00022801"/>
    </source>
</evidence>
<feature type="domain" description="UvrD-like helicase ATP-binding" evidence="6">
    <location>
        <begin position="19"/>
        <end position="290"/>
    </location>
</feature>
<evidence type="ECO:0000256" key="5">
    <source>
        <dbReference type="PROSITE-ProRule" id="PRU00560"/>
    </source>
</evidence>
<keyword evidence="2 5" id="KW-0378">Hydrolase</keyword>
<name>A0ABT1EHT0_9FIRM</name>
<comment type="caution">
    <text evidence="7">The sequence shown here is derived from an EMBL/GenBank/DDBJ whole genome shotgun (WGS) entry which is preliminary data.</text>
</comment>
<dbReference type="Pfam" id="PF00580">
    <property type="entry name" value="UvrD-helicase"/>
    <property type="match status" value="1"/>
</dbReference>
<keyword evidence="3 5" id="KW-0347">Helicase</keyword>
<dbReference type="RefSeq" id="WP_262069139.1">
    <property type="nucleotide sequence ID" value="NZ_JAMXOC010000011.1"/>
</dbReference>
<evidence type="ECO:0000256" key="3">
    <source>
        <dbReference type="ARBA" id="ARBA00022806"/>
    </source>
</evidence>
<protein>
    <submittedName>
        <fullName evidence="7">AAA family ATPase</fullName>
    </submittedName>
</protein>
<dbReference type="InterPro" id="IPR014016">
    <property type="entry name" value="UvrD-like_ATP-bd"/>
</dbReference>
<reference evidence="7 8" key="1">
    <citation type="journal article" date="2022" name="Genome Biol. Evol.">
        <title>Host diet, physiology and behaviors set the stage for Lachnospiraceae cladogenesis.</title>
        <authorList>
            <person name="Vera-Ponce De Leon A."/>
            <person name="Schneider M."/>
            <person name="Jahnes B.C."/>
            <person name="Sadowski V."/>
            <person name="Camuy-Velez L.A."/>
            <person name="Duan J."/>
            <person name="Sabree Z.L."/>
        </authorList>
    </citation>
    <scope>NUCLEOTIDE SEQUENCE [LARGE SCALE GENOMIC DNA]</scope>
    <source>
        <strain evidence="7 8">PAL227</strain>
    </source>
</reference>
<evidence type="ECO:0000313" key="8">
    <source>
        <dbReference type="Proteomes" id="UP001523565"/>
    </source>
</evidence>